<dbReference type="SUPFAM" id="SSF53448">
    <property type="entry name" value="Nucleotide-diphospho-sugar transferases"/>
    <property type="match status" value="1"/>
</dbReference>
<keyword evidence="3" id="KW-1185">Reference proteome</keyword>
<proteinExistence type="predicted"/>
<dbReference type="Pfam" id="PF00535">
    <property type="entry name" value="Glycos_transf_2"/>
    <property type="match status" value="1"/>
</dbReference>
<dbReference type="RefSeq" id="WP_072784746.1">
    <property type="nucleotide sequence ID" value="NZ_CP045292.1"/>
</dbReference>
<dbReference type="EMBL" id="FQZH01000004">
    <property type="protein sequence ID" value="SHJ49757.1"/>
    <property type="molecule type" value="Genomic_DNA"/>
</dbReference>
<dbReference type="PANTHER" id="PTHR22916:SF3">
    <property type="entry name" value="UDP-GLCNAC:BETAGAL BETA-1,3-N-ACETYLGLUCOSAMINYLTRANSFERASE-LIKE PROTEIN 1"/>
    <property type="match status" value="1"/>
</dbReference>
<gene>
    <name evidence="2" type="ORF">SAMN05444337_2082</name>
</gene>
<dbReference type="GO" id="GO:0016758">
    <property type="term" value="F:hexosyltransferase activity"/>
    <property type="evidence" value="ECO:0007669"/>
    <property type="project" value="UniProtKB-ARBA"/>
</dbReference>
<dbReference type="InterPro" id="IPR001173">
    <property type="entry name" value="Glyco_trans_2-like"/>
</dbReference>
<evidence type="ECO:0000259" key="1">
    <source>
        <dbReference type="Pfam" id="PF00535"/>
    </source>
</evidence>
<dbReference type="Gene3D" id="3.90.550.10">
    <property type="entry name" value="Spore Coat Polysaccharide Biosynthesis Protein SpsA, Chain A"/>
    <property type="match status" value="1"/>
</dbReference>
<sequence length="291" mass="33898">MQHSPLVSVICLCYNHEKYVEESLESVINQSYTNIELIIIDDCSTDNSKKVIEKWLLKHPTITFISNNRNLGNTTSFNKAVKFSKGEYIIDLATDDILLKDCVATQIETFKNSTYKNLGIVYGNVSIIDENNNFITNYYTEEDFPQSGDIYKMVISRSAKICSVSSMVKKKVFDTIGFYNEKLAYEDLDIWVKASRIFDFEYIPKILVQKRETKTNLTSHFYKKLNRKTRKLNNSSYLILKNAFKLNKTKQEHKALLKRINYLSGVTFRNLNFDITLKLQLLKLKTFFKSL</sequence>
<name>A0A1M6JSQ3_9FLAO</name>
<feature type="domain" description="Glycosyltransferase 2-like" evidence="1">
    <location>
        <begin position="8"/>
        <end position="146"/>
    </location>
</feature>
<evidence type="ECO:0000313" key="3">
    <source>
        <dbReference type="Proteomes" id="UP000184232"/>
    </source>
</evidence>
<organism evidence="2 3">
    <name type="scientific">Flavobacterium haoranii</name>
    <dbReference type="NCBI Taxonomy" id="683124"/>
    <lineage>
        <taxon>Bacteria</taxon>
        <taxon>Pseudomonadati</taxon>
        <taxon>Bacteroidota</taxon>
        <taxon>Flavobacteriia</taxon>
        <taxon>Flavobacteriales</taxon>
        <taxon>Flavobacteriaceae</taxon>
        <taxon>Flavobacterium</taxon>
    </lineage>
</organism>
<dbReference type="Proteomes" id="UP000184232">
    <property type="component" value="Unassembled WGS sequence"/>
</dbReference>
<dbReference type="InterPro" id="IPR029044">
    <property type="entry name" value="Nucleotide-diphossugar_trans"/>
</dbReference>
<accession>A0A1M6JSQ3</accession>
<dbReference type="PANTHER" id="PTHR22916">
    <property type="entry name" value="GLYCOSYLTRANSFERASE"/>
    <property type="match status" value="1"/>
</dbReference>
<reference evidence="2 3" key="1">
    <citation type="submission" date="2016-11" db="EMBL/GenBank/DDBJ databases">
        <authorList>
            <person name="Jaros S."/>
            <person name="Januszkiewicz K."/>
            <person name="Wedrychowicz H."/>
        </authorList>
    </citation>
    <scope>NUCLEOTIDE SEQUENCE [LARGE SCALE GENOMIC DNA]</scope>
    <source>
        <strain evidence="2 3">DSM 22807</strain>
    </source>
</reference>
<dbReference type="OrthoDB" id="199095at2"/>
<evidence type="ECO:0000313" key="2">
    <source>
        <dbReference type="EMBL" id="SHJ49757.1"/>
    </source>
</evidence>
<dbReference type="AlphaFoldDB" id="A0A1M6JSQ3"/>
<protein>
    <recommendedName>
        <fullName evidence="1">Glycosyltransferase 2-like domain-containing protein</fullName>
    </recommendedName>
</protein>
<dbReference type="STRING" id="683124.SAMN05444337_2082"/>